<keyword evidence="3" id="KW-1185">Reference proteome</keyword>
<keyword evidence="1" id="KW-1133">Transmembrane helix</keyword>
<reference evidence="2 3" key="3">
    <citation type="submission" date="2023-06" db="EMBL/GenBank/DDBJ databases">
        <authorList>
            <person name="Zeman M."/>
            <person name="Kubasova T."/>
            <person name="Jahodarova E."/>
            <person name="Nykrynova M."/>
            <person name="Rychlik I."/>
        </authorList>
    </citation>
    <scope>NUCLEOTIDE SEQUENCE [LARGE SCALE GENOMIC DNA]</scope>
    <source>
        <strain evidence="2 3">105_WCHN</strain>
    </source>
</reference>
<feature type="transmembrane region" description="Helical" evidence="1">
    <location>
        <begin position="20"/>
        <end position="39"/>
    </location>
</feature>
<proteinExistence type="predicted"/>
<evidence type="ECO:0000256" key="1">
    <source>
        <dbReference type="SAM" id="Phobius"/>
    </source>
</evidence>
<dbReference type="RefSeq" id="WP_289560437.1">
    <property type="nucleotide sequence ID" value="NZ_JAUDEO010000031.1"/>
</dbReference>
<sequence>MNNQKLKLEATNVFHRLGELILITVGWVVGFKVVVYLFGFALNHNWESCVVSLRGIPSTLAVFINLGLLAYFIVTPYTDFKWSIQNGISRKTMWRGRLLALVLSTLVIFIVDELLSLANEPLKSPRTLLVNFLILLTGVITCQAIGNGFGLLSRTWKWIVGIGLPVMLIILCVALLRVMLALDSQITALISNQQFISAMTTLFGNPVLPYLLWLIYFAVVLFLTKVFNDHLQLRRD</sequence>
<organism evidence="2 3">
    <name type="scientific">Limosilactobacillus panis</name>
    <dbReference type="NCBI Taxonomy" id="47493"/>
    <lineage>
        <taxon>Bacteria</taxon>
        <taxon>Bacillati</taxon>
        <taxon>Bacillota</taxon>
        <taxon>Bacilli</taxon>
        <taxon>Lactobacillales</taxon>
        <taxon>Lactobacillaceae</taxon>
        <taxon>Limosilactobacillus</taxon>
    </lineage>
</organism>
<feature type="transmembrane region" description="Helical" evidence="1">
    <location>
        <begin position="207"/>
        <end position="227"/>
    </location>
</feature>
<evidence type="ECO:0000313" key="3">
    <source>
        <dbReference type="Proteomes" id="UP001529423"/>
    </source>
</evidence>
<dbReference type="Proteomes" id="UP001529423">
    <property type="component" value="Unassembled WGS sequence"/>
</dbReference>
<reference evidence="3" key="1">
    <citation type="submission" date="2023-06" db="EMBL/GenBank/DDBJ databases">
        <title>Identification and characterization of horizontal gene transfer across gut microbiota members of farm animals based on homology search.</title>
        <authorList>
            <person name="Zeman M."/>
            <person name="Kubasova T."/>
            <person name="Jahodarova E."/>
            <person name="Nykrynova M."/>
            <person name="Rychlik I."/>
        </authorList>
    </citation>
    <scope>NUCLEOTIDE SEQUENCE [LARGE SCALE GENOMIC DNA]</scope>
    <source>
        <strain evidence="3">105_WCHN</strain>
    </source>
</reference>
<reference evidence="2 3" key="2">
    <citation type="submission" date="2023-06" db="EMBL/GenBank/DDBJ databases">
        <title>Identification and characterization of horizontal gene transfer across gut microbiota members of farm animals based on homology search.</title>
        <authorList>
            <person name="Schwarzerova J."/>
            <person name="Nykrynova M."/>
            <person name="Jureckova K."/>
            <person name="Cejkova D."/>
            <person name="Rychlik I."/>
        </authorList>
    </citation>
    <scope>NUCLEOTIDE SEQUENCE [LARGE SCALE GENOMIC DNA]</scope>
    <source>
        <strain evidence="2 3">105_WCHN</strain>
    </source>
</reference>
<gene>
    <name evidence="2" type="ORF">QUW46_06070</name>
</gene>
<evidence type="ECO:0000313" key="2">
    <source>
        <dbReference type="EMBL" id="MDM8334135.1"/>
    </source>
</evidence>
<dbReference type="EMBL" id="JAUDEO010000031">
    <property type="protein sequence ID" value="MDM8334135.1"/>
    <property type="molecule type" value="Genomic_DNA"/>
</dbReference>
<protein>
    <submittedName>
        <fullName evidence="2">Uncharacterized protein</fullName>
    </submittedName>
</protein>
<keyword evidence="1" id="KW-0812">Transmembrane</keyword>
<feature type="transmembrane region" description="Helical" evidence="1">
    <location>
        <begin position="158"/>
        <end position="180"/>
    </location>
</feature>
<feature type="transmembrane region" description="Helical" evidence="1">
    <location>
        <begin position="128"/>
        <end position="146"/>
    </location>
</feature>
<accession>A0ABT7VN24</accession>
<feature type="transmembrane region" description="Helical" evidence="1">
    <location>
        <begin position="98"/>
        <end position="116"/>
    </location>
</feature>
<name>A0ABT7VN24_9LACO</name>
<keyword evidence="1" id="KW-0472">Membrane</keyword>
<comment type="caution">
    <text evidence="2">The sequence shown here is derived from an EMBL/GenBank/DDBJ whole genome shotgun (WGS) entry which is preliminary data.</text>
</comment>
<feature type="transmembrane region" description="Helical" evidence="1">
    <location>
        <begin position="59"/>
        <end position="77"/>
    </location>
</feature>